<dbReference type="RefSeq" id="WP_244682145.1">
    <property type="nucleotide sequence ID" value="NZ_JALIRM010000010.1"/>
</dbReference>
<evidence type="ECO:0000313" key="1">
    <source>
        <dbReference type="EMBL" id="MDQ0344042.1"/>
    </source>
</evidence>
<sequence>MCSITKTKLSYEEINHVTVATFGHESKIMSIKELKGGFFNVAYLITFENNMKTV</sequence>
<protein>
    <submittedName>
        <fullName evidence="1">Uncharacterized protein</fullName>
    </submittedName>
</protein>
<comment type="caution">
    <text evidence="1">The sequence shown here is derived from an EMBL/GenBank/DDBJ whole genome shotgun (WGS) entry which is preliminary data.</text>
</comment>
<dbReference type="Proteomes" id="UP001232343">
    <property type="component" value="Unassembled WGS sequence"/>
</dbReference>
<organism evidence="1 2">
    <name type="scientific">Lederbergia wuyishanensis</name>
    <dbReference type="NCBI Taxonomy" id="1347903"/>
    <lineage>
        <taxon>Bacteria</taxon>
        <taxon>Bacillati</taxon>
        <taxon>Bacillota</taxon>
        <taxon>Bacilli</taxon>
        <taxon>Bacillales</taxon>
        <taxon>Bacillaceae</taxon>
        <taxon>Lederbergia</taxon>
    </lineage>
</organism>
<dbReference type="EMBL" id="JAUSUO010000007">
    <property type="protein sequence ID" value="MDQ0344042.1"/>
    <property type="molecule type" value="Genomic_DNA"/>
</dbReference>
<evidence type="ECO:0000313" key="2">
    <source>
        <dbReference type="Proteomes" id="UP001232343"/>
    </source>
</evidence>
<keyword evidence="2" id="KW-1185">Reference proteome</keyword>
<name>A0ABU0D6J9_9BACI</name>
<accession>A0ABU0D6J9</accession>
<reference evidence="1 2" key="1">
    <citation type="submission" date="2023-07" db="EMBL/GenBank/DDBJ databases">
        <title>Genomic Encyclopedia of Type Strains, Phase IV (KMG-IV): sequencing the most valuable type-strain genomes for metagenomic binning, comparative biology and taxonomic classification.</title>
        <authorList>
            <person name="Goeker M."/>
        </authorList>
    </citation>
    <scope>NUCLEOTIDE SEQUENCE [LARGE SCALE GENOMIC DNA]</scope>
    <source>
        <strain evidence="1 2">DSM 27848</strain>
    </source>
</reference>
<proteinExistence type="predicted"/>
<gene>
    <name evidence="1" type="ORF">J2S14_002877</name>
</gene>